<dbReference type="InterPro" id="IPR025736">
    <property type="entry name" value="PucR_C-HTH_dom"/>
</dbReference>
<evidence type="ECO:0000259" key="2">
    <source>
        <dbReference type="Pfam" id="PF13556"/>
    </source>
</evidence>
<dbReference type="PANTHER" id="PTHR33744">
    <property type="entry name" value="CARBOHYDRATE DIACID REGULATOR"/>
    <property type="match status" value="1"/>
</dbReference>
<dbReference type="Proteomes" id="UP001597365">
    <property type="component" value="Unassembled WGS sequence"/>
</dbReference>
<gene>
    <name evidence="3" type="ORF">ACFSJS_06675</name>
</gene>
<feature type="compositionally biased region" description="Low complexity" evidence="1">
    <location>
        <begin position="339"/>
        <end position="353"/>
    </location>
</feature>
<evidence type="ECO:0000256" key="1">
    <source>
        <dbReference type="SAM" id="MobiDB-lite"/>
    </source>
</evidence>
<feature type="region of interest" description="Disordered" evidence="1">
    <location>
        <begin position="330"/>
        <end position="365"/>
    </location>
</feature>
<accession>A0ABW4PHB1</accession>
<sequence length="365" mass="39295">MCELPDRARPRPRGEWTRVPAEEVPAIAEQVVAELQRTGDRLAEALAGPGREEVRDAVERALLSVLGHRREPAGRGEPADRGEGGEDRGAGSRGEPPAAPVPIDRARRHLLAALTGDPRGSEEDLAELARPARWPLPGAVRAVVLAAPAEALPPAALPGDALAGTADGEPCLIVPDRGVATRAALESALRGRRAAVGHPVPPGEAPSSLRWARRLSALAPGRRDGDTGPVFVDDHLSTLLLLQDDSLARALSDRWLRPLEELTPRQSERIEATLLAWLEGGGAPEAARTLQVHPQTVRYRLRQTEKLFGPALRDPRARFELEMALRGRRLRARNRRGSPRAGRAGRTAADPRPLAGARQARVNGR</sequence>
<evidence type="ECO:0000313" key="3">
    <source>
        <dbReference type="EMBL" id="MFD1829345.1"/>
    </source>
</evidence>
<proteinExistence type="predicted"/>
<dbReference type="InterPro" id="IPR051448">
    <property type="entry name" value="CdaR-like_regulators"/>
</dbReference>
<reference evidence="4" key="1">
    <citation type="journal article" date="2019" name="Int. J. Syst. Evol. Microbiol.">
        <title>The Global Catalogue of Microorganisms (GCM) 10K type strain sequencing project: providing services to taxonomists for standard genome sequencing and annotation.</title>
        <authorList>
            <consortium name="The Broad Institute Genomics Platform"/>
            <consortium name="The Broad Institute Genome Sequencing Center for Infectious Disease"/>
            <person name="Wu L."/>
            <person name="Ma J."/>
        </authorList>
    </citation>
    <scope>NUCLEOTIDE SEQUENCE [LARGE SCALE GENOMIC DNA]</scope>
    <source>
        <strain evidence="4">CGMCC 4.7455</strain>
    </source>
</reference>
<feature type="domain" description="PucR C-terminal helix-turn-helix" evidence="2">
    <location>
        <begin position="272"/>
        <end position="326"/>
    </location>
</feature>
<dbReference type="RefSeq" id="WP_380897798.1">
    <property type="nucleotide sequence ID" value="NZ_JBHUFU010000003.1"/>
</dbReference>
<organism evidence="3 4">
    <name type="scientific">Streptomyces desertarenae</name>
    <dbReference type="NCBI Taxonomy" id="2666184"/>
    <lineage>
        <taxon>Bacteria</taxon>
        <taxon>Bacillati</taxon>
        <taxon>Actinomycetota</taxon>
        <taxon>Actinomycetes</taxon>
        <taxon>Kitasatosporales</taxon>
        <taxon>Streptomycetaceae</taxon>
        <taxon>Streptomyces</taxon>
    </lineage>
</organism>
<comment type="caution">
    <text evidence="3">The sequence shown here is derived from an EMBL/GenBank/DDBJ whole genome shotgun (WGS) entry which is preliminary data.</text>
</comment>
<feature type="region of interest" description="Disordered" evidence="1">
    <location>
        <begin position="1"/>
        <end position="21"/>
    </location>
</feature>
<protein>
    <submittedName>
        <fullName evidence="3">PucR family transcriptional regulator</fullName>
    </submittedName>
</protein>
<dbReference type="InterPro" id="IPR042070">
    <property type="entry name" value="PucR_C-HTH_sf"/>
</dbReference>
<dbReference type="PANTHER" id="PTHR33744:SF1">
    <property type="entry name" value="DNA-BINDING TRANSCRIPTIONAL ACTIVATOR ADER"/>
    <property type="match status" value="1"/>
</dbReference>
<feature type="compositionally biased region" description="Basic and acidic residues" evidence="1">
    <location>
        <begin position="1"/>
        <end position="16"/>
    </location>
</feature>
<dbReference type="Pfam" id="PF13556">
    <property type="entry name" value="HTH_30"/>
    <property type="match status" value="1"/>
</dbReference>
<dbReference type="Gene3D" id="1.10.10.2840">
    <property type="entry name" value="PucR C-terminal helix-turn-helix domain"/>
    <property type="match status" value="1"/>
</dbReference>
<feature type="region of interest" description="Disordered" evidence="1">
    <location>
        <begin position="64"/>
        <end position="103"/>
    </location>
</feature>
<feature type="compositionally biased region" description="Basic and acidic residues" evidence="1">
    <location>
        <begin position="68"/>
        <end position="90"/>
    </location>
</feature>
<name>A0ABW4PHB1_9ACTN</name>
<evidence type="ECO:0000313" key="4">
    <source>
        <dbReference type="Proteomes" id="UP001597365"/>
    </source>
</evidence>
<keyword evidence="4" id="KW-1185">Reference proteome</keyword>
<dbReference type="EMBL" id="JBHUFU010000003">
    <property type="protein sequence ID" value="MFD1829345.1"/>
    <property type="molecule type" value="Genomic_DNA"/>
</dbReference>